<organism evidence="2 3">
    <name type="scientific">Coccidioides immitis (strain RS)</name>
    <name type="common">Valley fever fungus</name>
    <dbReference type="NCBI Taxonomy" id="246410"/>
    <lineage>
        <taxon>Eukaryota</taxon>
        <taxon>Fungi</taxon>
        <taxon>Dikarya</taxon>
        <taxon>Ascomycota</taxon>
        <taxon>Pezizomycotina</taxon>
        <taxon>Eurotiomycetes</taxon>
        <taxon>Eurotiomycetidae</taxon>
        <taxon>Onygenales</taxon>
        <taxon>Onygenaceae</taxon>
        <taxon>Coccidioides</taxon>
    </lineage>
</organism>
<reference evidence="3" key="2">
    <citation type="journal article" date="2010" name="Genome Res.">
        <title>Population genomic sequencing of Coccidioides fungi reveals recent hybridization and transposon control.</title>
        <authorList>
            <person name="Neafsey D.E."/>
            <person name="Barker B.M."/>
            <person name="Sharpton T.J."/>
            <person name="Stajich J.E."/>
            <person name="Park D.J."/>
            <person name="Whiston E."/>
            <person name="Hung C.-Y."/>
            <person name="McMahan C."/>
            <person name="White J."/>
            <person name="Sykes S."/>
            <person name="Heiman D."/>
            <person name="Young S."/>
            <person name="Zeng Q."/>
            <person name="Abouelleil A."/>
            <person name="Aftuck L."/>
            <person name="Bessette D."/>
            <person name="Brown A."/>
            <person name="FitzGerald M."/>
            <person name="Lui A."/>
            <person name="Macdonald J.P."/>
            <person name="Priest M."/>
            <person name="Orbach M.J."/>
            <person name="Galgiani J.N."/>
            <person name="Kirkland T.N."/>
            <person name="Cole G.T."/>
            <person name="Birren B.W."/>
            <person name="Henn M.R."/>
            <person name="Taylor J.W."/>
            <person name="Rounsley S.D."/>
        </authorList>
    </citation>
    <scope>GENOME REANNOTATION</scope>
    <source>
        <strain evidence="3">RS</strain>
    </source>
</reference>
<gene>
    <name evidence="2" type="ORF">CIMG_13055</name>
</gene>
<dbReference type="VEuPathDB" id="FungiDB:CIMG_13055"/>
<dbReference type="RefSeq" id="XP_004445370.1">
    <property type="nucleotide sequence ID" value="XM_004445313.1"/>
</dbReference>
<evidence type="ECO:0000313" key="3">
    <source>
        <dbReference type="Proteomes" id="UP000001261"/>
    </source>
</evidence>
<dbReference type="InParanoid" id="A0A0D8JT89"/>
<keyword evidence="3" id="KW-1185">Reference proteome</keyword>
<name>A0A0D8JT89_COCIM</name>
<accession>A0A0D8JT89</accession>
<dbReference type="KEGG" id="cim:CIMG_13055"/>
<evidence type="ECO:0000256" key="1">
    <source>
        <dbReference type="SAM" id="MobiDB-lite"/>
    </source>
</evidence>
<evidence type="ECO:0000313" key="2">
    <source>
        <dbReference type="EMBL" id="KJF60570.1"/>
    </source>
</evidence>
<sequence length="121" mass="14042">MRFNFKKRIFFSFRLSFLFFFFFFFPAVLWSTNREQSLILKLPQPPCQGFPICVVISPSHNSPECCIKRPKPCEVLRLDSRANRKQTQPSPPSPLVRGRLGPKAELTRLDKEVLAIDPCAR</sequence>
<reference evidence="3" key="1">
    <citation type="journal article" date="2009" name="Genome Res.">
        <title>Comparative genomic analyses of the human fungal pathogens Coccidioides and their relatives.</title>
        <authorList>
            <person name="Sharpton T.J."/>
            <person name="Stajich J.E."/>
            <person name="Rounsley S.D."/>
            <person name="Gardner M.J."/>
            <person name="Wortman J.R."/>
            <person name="Jordar V.S."/>
            <person name="Maiti R."/>
            <person name="Kodira C.D."/>
            <person name="Neafsey D.E."/>
            <person name="Zeng Q."/>
            <person name="Hung C.-Y."/>
            <person name="McMahan C."/>
            <person name="Muszewska A."/>
            <person name="Grynberg M."/>
            <person name="Mandel M.A."/>
            <person name="Kellner E.M."/>
            <person name="Barker B.M."/>
            <person name="Galgiani J.N."/>
            <person name="Orbach M.J."/>
            <person name="Kirkland T.N."/>
            <person name="Cole G.T."/>
            <person name="Henn M.R."/>
            <person name="Birren B.W."/>
            <person name="Taylor J.W."/>
        </authorList>
    </citation>
    <scope>NUCLEOTIDE SEQUENCE [LARGE SCALE GENOMIC DNA]</scope>
    <source>
        <strain evidence="3">RS</strain>
    </source>
</reference>
<dbReference type="AlphaFoldDB" id="A0A0D8JT89"/>
<dbReference type="EMBL" id="GG704912">
    <property type="protein sequence ID" value="KJF60570.1"/>
    <property type="molecule type" value="Genomic_DNA"/>
</dbReference>
<dbReference type="GeneID" id="24164682"/>
<dbReference type="Proteomes" id="UP000001261">
    <property type="component" value="Unassembled WGS sequence"/>
</dbReference>
<protein>
    <submittedName>
        <fullName evidence="2">Uncharacterized protein</fullName>
    </submittedName>
</protein>
<feature type="region of interest" description="Disordered" evidence="1">
    <location>
        <begin position="80"/>
        <end position="101"/>
    </location>
</feature>
<proteinExistence type="predicted"/>